<proteinExistence type="predicted"/>
<dbReference type="Pfam" id="PF19560">
    <property type="entry name" value="DUF6082"/>
    <property type="match status" value="1"/>
</dbReference>
<dbReference type="EMBL" id="JBEPFB010000020">
    <property type="protein sequence ID" value="MER7377854.1"/>
    <property type="molecule type" value="Genomic_DNA"/>
</dbReference>
<sequence length="171" mass="19310">MTVSNREERVAPVLELLEQAVQLIGGMTDAIGRLAEEMHRANLIQLQGFLLGRLDRAIDDPSLADSLSTFTDLSDEKRRQMLNANAQYALILLGHRVGALDRSELLGHLKVLRRNPVFTEYWQRSAHGRQDLPPDSFEARVGRAVDAIMDERLDDLDEWWVVGPDSESPTH</sequence>
<reference evidence="1 2" key="1">
    <citation type="submission" date="2024-06" db="EMBL/GenBank/DDBJ databases">
        <title>The Natural Products Discovery Center: Release of the First 8490 Sequenced Strains for Exploring Actinobacteria Biosynthetic Diversity.</title>
        <authorList>
            <person name="Kalkreuter E."/>
            <person name="Kautsar S.A."/>
            <person name="Yang D."/>
            <person name="Bader C.D."/>
            <person name="Teijaro C.N."/>
            <person name="Fluegel L."/>
            <person name="Davis C.M."/>
            <person name="Simpson J.R."/>
            <person name="Lauterbach L."/>
            <person name="Steele A.D."/>
            <person name="Gui C."/>
            <person name="Meng S."/>
            <person name="Li G."/>
            <person name="Viehrig K."/>
            <person name="Ye F."/>
            <person name="Su P."/>
            <person name="Kiefer A.F."/>
            <person name="Nichols A."/>
            <person name="Cepeda A.J."/>
            <person name="Yan W."/>
            <person name="Fan B."/>
            <person name="Jiang Y."/>
            <person name="Adhikari A."/>
            <person name="Zheng C.-J."/>
            <person name="Schuster L."/>
            <person name="Cowan T.M."/>
            <person name="Smanski M.J."/>
            <person name="Chevrette M.G."/>
            <person name="De Carvalho L.P.S."/>
            <person name="Shen B."/>
        </authorList>
    </citation>
    <scope>NUCLEOTIDE SEQUENCE [LARGE SCALE GENOMIC DNA]</scope>
    <source>
        <strain evidence="1 2">NPDC000155</strain>
    </source>
</reference>
<comment type="caution">
    <text evidence="1">The sequence shown here is derived from an EMBL/GenBank/DDBJ whole genome shotgun (WGS) entry which is preliminary data.</text>
</comment>
<keyword evidence="2" id="KW-1185">Reference proteome</keyword>
<evidence type="ECO:0000313" key="1">
    <source>
        <dbReference type="EMBL" id="MER7377854.1"/>
    </source>
</evidence>
<name>A0ABV1Y1W9_9ACTN</name>
<organism evidence="1 2">
    <name type="scientific">Streptomyces lanatus</name>
    <dbReference type="NCBI Taxonomy" id="66900"/>
    <lineage>
        <taxon>Bacteria</taxon>
        <taxon>Bacillati</taxon>
        <taxon>Actinomycetota</taxon>
        <taxon>Actinomycetes</taxon>
        <taxon>Kitasatosporales</taxon>
        <taxon>Streptomycetaceae</taxon>
        <taxon>Streptomyces</taxon>
    </lineage>
</organism>
<evidence type="ECO:0000313" key="2">
    <source>
        <dbReference type="Proteomes" id="UP001486207"/>
    </source>
</evidence>
<protein>
    <submittedName>
        <fullName evidence="1">DUF6082 family protein</fullName>
    </submittedName>
</protein>
<gene>
    <name evidence="1" type="ORF">ABT384_35065</name>
</gene>
<dbReference type="InterPro" id="IPR045728">
    <property type="entry name" value="DUF6082"/>
</dbReference>
<accession>A0ABV1Y1W9</accession>
<dbReference type="RefSeq" id="WP_229912152.1">
    <property type="nucleotide sequence ID" value="NZ_BNBM01000015.1"/>
</dbReference>
<dbReference type="Proteomes" id="UP001486207">
    <property type="component" value="Unassembled WGS sequence"/>
</dbReference>